<dbReference type="SUPFAM" id="SSF69360">
    <property type="entry name" value="Cell wall binding repeat"/>
    <property type="match status" value="1"/>
</dbReference>
<dbReference type="InterPro" id="IPR032774">
    <property type="entry name" value="WG_beta_rep"/>
</dbReference>
<accession>A0A514CCT3</accession>
<name>A0A514CCT3_9BACT</name>
<dbReference type="AlphaFoldDB" id="A0A514CCT3"/>
<dbReference type="Pfam" id="PF14903">
    <property type="entry name" value="WG_beta_rep"/>
    <property type="match status" value="3"/>
</dbReference>
<dbReference type="Proteomes" id="UP000316614">
    <property type="component" value="Chromosome"/>
</dbReference>
<dbReference type="PANTHER" id="PTHR37841">
    <property type="entry name" value="GLR2918 PROTEIN"/>
    <property type="match status" value="1"/>
</dbReference>
<dbReference type="RefSeq" id="WP_141612911.1">
    <property type="nucleotide sequence ID" value="NZ_CP041253.1"/>
</dbReference>
<protein>
    <submittedName>
        <fullName evidence="1">WG repeat-containing protein</fullName>
    </submittedName>
</protein>
<dbReference type="EMBL" id="CP041253">
    <property type="protein sequence ID" value="QDH77629.1"/>
    <property type="molecule type" value="Genomic_DNA"/>
</dbReference>
<reference evidence="1 2" key="1">
    <citation type="submission" date="2019-06" db="EMBL/GenBank/DDBJ databases">
        <title>Echinicola alkalisoli sp. nov. isolated from saline soil.</title>
        <authorList>
            <person name="Sun J.-Q."/>
            <person name="Xu L."/>
        </authorList>
    </citation>
    <scope>NUCLEOTIDE SEQUENCE [LARGE SCALE GENOMIC DNA]</scope>
    <source>
        <strain evidence="1 2">LN3S3</strain>
    </source>
</reference>
<evidence type="ECO:0000313" key="1">
    <source>
        <dbReference type="EMBL" id="QDH77629.1"/>
    </source>
</evidence>
<dbReference type="OrthoDB" id="2485468at2"/>
<evidence type="ECO:0000313" key="2">
    <source>
        <dbReference type="Proteomes" id="UP000316614"/>
    </source>
</evidence>
<dbReference type="KEGG" id="echi:FKX85_00645"/>
<sequence length="522" mass="59536">MSTVIGKWAIALCLFLVSIDFTQAQMYEVYNPQLELIQKINNDHIFLLSESIRVSDKDQQIKLLNRNYEPFLELEGSSIYQYLSPWILVEKDGKLGAYHEYGEQIMKPQYDHIDTRYNELLGKKGNIFYHYDIGTKILKSLGSFQEAEIAKNGQIIARVPAGYQLPLSDNPQRIYQHLESSSNGAILSHETSGYGLINRHGDYILEPILDTLMHLEKEFFFGYNENQYMLIKATEDDAEIKYSSYHKIALENDVILEYIHGRLRRIMKNDGILLDIMGMADVNRIDADHYNVYFKNGKVGLLDSKGVWQVVPADSVTSILPGKEERYGALHGRFYGYVNRAGKWVIPNTFEGTGRFSEGLAAVKSAGAWGYIDKHGSMVITPQYDEADEFHNGLAIVKKGGKANLIDRNGKEVLSSFYQHIARSDDHYYITENEGMFGMIDPNGKEIISPTFQSVRREGYDRIIVQRNGRFGIINEAGEALLPVYYQDIIIDNSAQKILAEDLYKPIVTEEDEKGKKKKKRG</sequence>
<gene>
    <name evidence="1" type="ORF">FKX85_00645</name>
</gene>
<proteinExistence type="predicted"/>
<dbReference type="PANTHER" id="PTHR37841:SF1">
    <property type="entry name" value="DUF3298 DOMAIN-CONTAINING PROTEIN"/>
    <property type="match status" value="1"/>
</dbReference>
<organism evidence="1 2">
    <name type="scientific">Echinicola soli</name>
    <dbReference type="NCBI Taxonomy" id="2591634"/>
    <lineage>
        <taxon>Bacteria</taxon>
        <taxon>Pseudomonadati</taxon>
        <taxon>Bacteroidota</taxon>
        <taxon>Cytophagia</taxon>
        <taxon>Cytophagales</taxon>
        <taxon>Cyclobacteriaceae</taxon>
        <taxon>Echinicola</taxon>
    </lineage>
</organism>
<keyword evidence="2" id="KW-1185">Reference proteome</keyword>